<sequence length="159" mass="17668">MKIFVDSANLNDIEEALERGFPAGVTTNPTIVSQEERGDFTERIKAIIALLHKYDREIPLSVEVFSSNPVEMLSQAESFIAELDYDPLYVKVPIGWDELAVIRELKSRGVKVNCTCCMSFAQALLAAQAGSDFVSLFYGRIRDHGTDPTAVVRQVRTAL</sequence>
<dbReference type="GO" id="GO:0005975">
    <property type="term" value="P:carbohydrate metabolic process"/>
    <property type="evidence" value="ECO:0007669"/>
    <property type="project" value="InterPro"/>
</dbReference>
<dbReference type="PROSITE" id="PS01054">
    <property type="entry name" value="TRANSALDOLASE_1"/>
    <property type="match status" value="1"/>
</dbReference>
<name>A0A381TYQ1_9ZZZZ</name>
<feature type="non-terminal residue" evidence="2">
    <location>
        <position position="159"/>
    </location>
</feature>
<dbReference type="InterPro" id="IPR001585">
    <property type="entry name" value="TAL/FSA"/>
</dbReference>
<feature type="non-terminal residue" evidence="2">
    <location>
        <position position="1"/>
    </location>
</feature>
<evidence type="ECO:0000313" key="2">
    <source>
        <dbReference type="EMBL" id="SVA20588.1"/>
    </source>
</evidence>
<accession>A0A381TYQ1</accession>
<dbReference type="SUPFAM" id="SSF51569">
    <property type="entry name" value="Aldolase"/>
    <property type="match status" value="1"/>
</dbReference>
<dbReference type="InterPro" id="IPR018225">
    <property type="entry name" value="Transaldolase_AS"/>
</dbReference>
<organism evidence="2">
    <name type="scientific">marine metagenome</name>
    <dbReference type="NCBI Taxonomy" id="408172"/>
    <lineage>
        <taxon>unclassified sequences</taxon>
        <taxon>metagenomes</taxon>
        <taxon>ecological metagenomes</taxon>
    </lineage>
</organism>
<dbReference type="Pfam" id="PF00923">
    <property type="entry name" value="TAL_FSA"/>
    <property type="match status" value="1"/>
</dbReference>
<evidence type="ECO:0008006" key="3">
    <source>
        <dbReference type="Google" id="ProtNLM"/>
    </source>
</evidence>
<reference evidence="2" key="1">
    <citation type="submission" date="2018-05" db="EMBL/GenBank/DDBJ databases">
        <authorList>
            <person name="Lanie J.A."/>
            <person name="Ng W.-L."/>
            <person name="Kazmierczak K.M."/>
            <person name="Andrzejewski T.M."/>
            <person name="Davidsen T.M."/>
            <person name="Wayne K.J."/>
            <person name="Tettelin H."/>
            <person name="Glass J.I."/>
            <person name="Rusch D."/>
            <person name="Podicherti R."/>
            <person name="Tsui H.-C.T."/>
            <person name="Winkler M.E."/>
        </authorList>
    </citation>
    <scope>NUCLEOTIDE SEQUENCE</scope>
</reference>
<evidence type="ECO:0000256" key="1">
    <source>
        <dbReference type="ARBA" id="ARBA00023270"/>
    </source>
</evidence>
<dbReference type="AlphaFoldDB" id="A0A381TYQ1"/>
<protein>
    <recommendedName>
        <fullName evidence="3">Transaldolase</fullName>
    </recommendedName>
</protein>
<dbReference type="PANTHER" id="PTHR10683">
    <property type="entry name" value="TRANSALDOLASE"/>
    <property type="match status" value="1"/>
</dbReference>
<dbReference type="EMBL" id="UINC01005324">
    <property type="protein sequence ID" value="SVA20588.1"/>
    <property type="molecule type" value="Genomic_DNA"/>
</dbReference>
<dbReference type="Gene3D" id="3.20.20.70">
    <property type="entry name" value="Aldolase class I"/>
    <property type="match status" value="1"/>
</dbReference>
<proteinExistence type="predicted"/>
<keyword evidence="1" id="KW-0704">Schiff base</keyword>
<dbReference type="InterPro" id="IPR013785">
    <property type="entry name" value="Aldolase_TIM"/>
</dbReference>
<gene>
    <name evidence="2" type="ORF">METZ01_LOCUS73442</name>
</gene>
<dbReference type="PANTHER" id="PTHR10683:SF40">
    <property type="entry name" value="FRUCTOSE-6-PHOSPHATE ALDOLASE 1-RELATED"/>
    <property type="match status" value="1"/>
</dbReference>